<dbReference type="Gene3D" id="1.10.10.60">
    <property type="entry name" value="Homeodomain-like"/>
    <property type="match status" value="1"/>
</dbReference>
<evidence type="ECO:0000256" key="4">
    <source>
        <dbReference type="ARBA" id="ARBA00023242"/>
    </source>
</evidence>
<dbReference type="GO" id="GO:0008270">
    <property type="term" value="F:zinc ion binding"/>
    <property type="evidence" value="ECO:0007669"/>
    <property type="project" value="UniProtKB-KW"/>
</dbReference>
<feature type="region of interest" description="Disordered" evidence="6">
    <location>
        <begin position="550"/>
        <end position="583"/>
    </location>
</feature>
<dbReference type="Gene3D" id="3.30.60.90">
    <property type="match status" value="1"/>
</dbReference>
<evidence type="ECO:0000256" key="1">
    <source>
        <dbReference type="ARBA" id="ARBA00022723"/>
    </source>
</evidence>
<feature type="domain" description="ZZ-type" evidence="8">
    <location>
        <begin position="104"/>
        <end position="160"/>
    </location>
</feature>
<dbReference type="PANTHER" id="PTHR12374:SF20">
    <property type="entry name" value="TRANSCRIPTIONAL ADAPTER 2-ALPHA"/>
    <property type="match status" value="1"/>
</dbReference>
<dbReference type="InterPro" id="IPR009057">
    <property type="entry name" value="Homeodomain-like_sf"/>
</dbReference>
<dbReference type="SUPFAM" id="SSF57850">
    <property type="entry name" value="RING/U-box"/>
    <property type="match status" value="1"/>
</dbReference>
<dbReference type="InterPro" id="IPR000433">
    <property type="entry name" value="Znf_ZZ"/>
</dbReference>
<evidence type="ECO:0000259" key="9">
    <source>
        <dbReference type="PROSITE" id="PS50934"/>
    </source>
</evidence>
<organism evidence="11">
    <name type="scientific">Timspurckia oligopyrenoides</name>
    <dbReference type="NCBI Taxonomy" id="708627"/>
    <lineage>
        <taxon>Eukaryota</taxon>
        <taxon>Rhodophyta</taxon>
        <taxon>Bangiophyceae</taxon>
        <taxon>Porphyridiales</taxon>
        <taxon>Porphyridiaceae</taxon>
        <taxon>Timspurckia</taxon>
    </lineage>
</organism>
<dbReference type="Gene3D" id="1.10.10.10">
    <property type="entry name" value="Winged helix-like DNA-binding domain superfamily/Winged helix DNA-binding domain"/>
    <property type="match status" value="1"/>
</dbReference>
<gene>
    <name evidence="11" type="ORF">TOLI1172_LOCUS8313</name>
</gene>
<dbReference type="CDD" id="cd02335">
    <property type="entry name" value="ZZ_ADA2"/>
    <property type="match status" value="1"/>
</dbReference>
<dbReference type="PROSITE" id="PS01357">
    <property type="entry name" value="ZF_ZZ_1"/>
    <property type="match status" value="1"/>
</dbReference>
<feature type="compositionally biased region" description="Basic residues" evidence="6">
    <location>
        <begin position="74"/>
        <end position="86"/>
    </location>
</feature>
<sequence length="583" mass="64920">MSREDGGGGEEDDEPVGSDGLKRQYSGGEGENEDSENGSDGEHSVERAGRSGDDVKEETDVVNEEETNQVSGSKKSKASRPKRARSSAHGPASGADAADSEADLGRFHCNYCSRDLSRTTRMRCAECVDFDLCLDCFSVGATLQPHKSTHAYRIVELVVRPAFAEGWGADEEERLLEGLELFGVGNWGGVAKLISTKTAKETEIHFIRCYLESPCAPLPDPNSVLPALSEKDMILPGIPEDVDPKTLRVMHLFQEDEIAGWMARRGDFLYEWDNEAEDLLADMDITEEDTQQERELKLRVLEIYGSKLDERERRKQFVKSRSMLQYKQIVQHEKKLAKEERELRERLRVFMRFLSDADSKDFLQSISEERSLRQSIEMLKECRRQGARTLSECQKLGSNNNRNHSEIPIVDVVQQQIAARLKKPSSNTAGQQASGESAGTNSNAAARAIAQFAEKCDEKKTLQDIHFLPGADLLTQVEMELCQQLRVSPQQYLTVKEFLIRESCRVGAVKRKDAKAVKLDSTKINKIYDYLASCGWISTGEISGANLAATADKSPPAIPNGPQGQMHVQPSATMKPNQDQNSV</sequence>
<evidence type="ECO:0000259" key="10">
    <source>
        <dbReference type="PROSITE" id="PS51293"/>
    </source>
</evidence>
<feature type="region of interest" description="Disordered" evidence="6">
    <location>
        <begin position="421"/>
        <end position="440"/>
    </location>
</feature>
<dbReference type="GO" id="GO:0006338">
    <property type="term" value="P:chromatin remodeling"/>
    <property type="evidence" value="ECO:0007669"/>
    <property type="project" value="TreeGrafter"/>
</dbReference>
<evidence type="ECO:0000313" key="11">
    <source>
        <dbReference type="EMBL" id="CAD8823914.1"/>
    </source>
</evidence>
<dbReference type="InterPro" id="IPR036388">
    <property type="entry name" value="WH-like_DNA-bd_sf"/>
</dbReference>
<dbReference type="PROSITE" id="PS50934">
    <property type="entry name" value="SWIRM"/>
    <property type="match status" value="1"/>
</dbReference>
<keyword evidence="2 5" id="KW-0863">Zinc-finger</keyword>
<evidence type="ECO:0000256" key="5">
    <source>
        <dbReference type="PROSITE-ProRule" id="PRU00228"/>
    </source>
</evidence>
<evidence type="ECO:0000259" key="7">
    <source>
        <dbReference type="PROSITE" id="PS50090"/>
    </source>
</evidence>
<accession>A0A7S1EU36</accession>
<feature type="domain" description="SWIRM" evidence="9">
    <location>
        <begin position="454"/>
        <end position="548"/>
    </location>
</feature>
<dbReference type="FunFam" id="1.10.10.10:FF:000087">
    <property type="entry name" value="Transcriptional adapter 2"/>
    <property type="match status" value="1"/>
</dbReference>
<dbReference type="Pfam" id="PF25299">
    <property type="entry name" value="ZZ_ADA2"/>
    <property type="match status" value="1"/>
</dbReference>
<dbReference type="InterPro" id="IPR041983">
    <property type="entry name" value="ADA2-like_ZZ"/>
</dbReference>
<dbReference type="InterPro" id="IPR017884">
    <property type="entry name" value="SANT_dom"/>
</dbReference>
<dbReference type="Pfam" id="PF04433">
    <property type="entry name" value="SWIRM"/>
    <property type="match status" value="1"/>
</dbReference>
<evidence type="ECO:0000256" key="2">
    <source>
        <dbReference type="ARBA" id="ARBA00022771"/>
    </source>
</evidence>
<feature type="domain" description="SANT" evidence="10">
    <location>
        <begin position="162"/>
        <end position="214"/>
    </location>
</feature>
<dbReference type="AlphaFoldDB" id="A0A7S1EU36"/>
<keyword evidence="4" id="KW-0539">Nucleus</keyword>
<dbReference type="GO" id="GO:0005634">
    <property type="term" value="C:nucleus"/>
    <property type="evidence" value="ECO:0007669"/>
    <property type="project" value="TreeGrafter"/>
</dbReference>
<dbReference type="GO" id="GO:0006357">
    <property type="term" value="P:regulation of transcription by RNA polymerase II"/>
    <property type="evidence" value="ECO:0007669"/>
    <property type="project" value="TreeGrafter"/>
</dbReference>
<keyword evidence="1" id="KW-0479">Metal-binding</keyword>
<feature type="domain" description="Myb-like" evidence="7">
    <location>
        <begin position="167"/>
        <end position="210"/>
    </location>
</feature>
<dbReference type="GO" id="GO:0003682">
    <property type="term" value="F:chromatin binding"/>
    <property type="evidence" value="ECO:0007669"/>
    <property type="project" value="TreeGrafter"/>
</dbReference>
<keyword evidence="3" id="KW-0862">Zinc</keyword>
<dbReference type="SMART" id="SM00291">
    <property type="entry name" value="ZnF_ZZ"/>
    <property type="match status" value="1"/>
</dbReference>
<evidence type="ECO:0000259" key="8">
    <source>
        <dbReference type="PROSITE" id="PS50135"/>
    </source>
</evidence>
<evidence type="ECO:0000256" key="6">
    <source>
        <dbReference type="SAM" id="MobiDB-lite"/>
    </source>
</evidence>
<feature type="compositionally biased region" description="Polar residues" evidence="6">
    <location>
        <begin position="424"/>
        <end position="440"/>
    </location>
</feature>
<dbReference type="PROSITE" id="PS51293">
    <property type="entry name" value="SANT"/>
    <property type="match status" value="1"/>
</dbReference>
<dbReference type="GO" id="GO:0003713">
    <property type="term" value="F:transcription coactivator activity"/>
    <property type="evidence" value="ECO:0007669"/>
    <property type="project" value="TreeGrafter"/>
</dbReference>
<feature type="compositionally biased region" description="Basic and acidic residues" evidence="6">
    <location>
        <begin position="40"/>
        <end position="54"/>
    </location>
</feature>
<feature type="compositionally biased region" description="Low complexity" evidence="6">
    <location>
        <begin position="87"/>
        <end position="97"/>
    </location>
</feature>
<dbReference type="SUPFAM" id="SSF46689">
    <property type="entry name" value="Homeodomain-like"/>
    <property type="match status" value="2"/>
</dbReference>
<name>A0A7S1EU36_9RHOD</name>
<dbReference type="SMART" id="SM00717">
    <property type="entry name" value="SANT"/>
    <property type="match status" value="1"/>
</dbReference>
<protein>
    <recommendedName>
        <fullName evidence="12">Transcriptional adapter</fullName>
    </recommendedName>
</protein>
<dbReference type="PROSITE" id="PS50090">
    <property type="entry name" value="MYB_LIKE"/>
    <property type="match status" value="1"/>
</dbReference>
<dbReference type="InterPro" id="IPR001005">
    <property type="entry name" value="SANT/Myb"/>
</dbReference>
<dbReference type="PANTHER" id="PTHR12374">
    <property type="entry name" value="TRANSCRIPTIONAL ADAPTOR 2 ADA2 -RELATED"/>
    <property type="match status" value="1"/>
</dbReference>
<feature type="compositionally biased region" description="Acidic residues" evidence="6">
    <location>
        <begin position="7"/>
        <end position="16"/>
    </location>
</feature>
<dbReference type="Pfam" id="PF22941">
    <property type="entry name" value="TADA2A-like_3rd"/>
    <property type="match status" value="1"/>
</dbReference>
<proteinExistence type="predicted"/>
<dbReference type="InterPro" id="IPR043145">
    <property type="entry name" value="Znf_ZZ_sf"/>
</dbReference>
<dbReference type="EMBL" id="HBFP01011507">
    <property type="protein sequence ID" value="CAD8823914.1"/>
    <property type="molecule type" value="Transcribed_RNA"/>
</dbReference>
<evidence type="ECO:0000256" key="3">
    <source>
        <dbReference type="ARBA" id="ARBA00022833"/>
    </source>
</evidence>
<feature type="compositionally biased region" description="Acidic residues" evidence="6">
    <location>
        <begin position="55"/>
        <end position="67"/>
    </location>
</feature>
<feature type="compositionally biased region" description="Acidic residues" evidence="6">
    <location>
        <begin position="30"/>
        <end position="39"/>
    </location>
</feature>
<dbReference type="PROSITE" id="PS50135">
    <property type="entry name" value="ZF_ZZ_2"/>
    <property type="match status" value="1"/>
</dbReference>
<dbReference type="InterPro" id="IPR007526">
    <property type="entry name" value="SWIRM"/>
</dbReference>
<dbReference type="Pfam" id="PF00249">
    <property type="entry name" value="Myb_DNA-binding"/>
    <property type="match status" value="1"/>
</dbReference>
<reference evidence="11" key="1">
    <citation type="submission" date="2021-01" db="EMBL/GenBank/DDBJ databases">
        <authorList>
            <person name="Corre E."/>
            <person name="Pelletier E."/>
            <person name="Niang G."/>
            <person name="Scheremetjew M."/>
            <person name="Finn R."/>
            <person name="Kale V."/>
            <person name="Holt S."/>
            <person name="Cochrane G."/>
            <person name="Meng A."/>
            <person name="Brown T."/>
            <person name="Cohen L."/>
        </authorList>
    </citation>
    <scope>NUCLEOTIDE SEQUENCE</scope>
    <source>
        <strain evidence="11">CCMP3278</strain>
    </source>
</reference>
<dbReference type="InterPro" id="IPR055141">
    <property type="entry name" value="TADA2A_B-like_dom"/>
</dbReference>
<feature type="region of interest" description="Disordered" evidence="6">
    <location>
        <begin position="1"/>
        <end position="99"/>
    </location>
</feature>
<evidence type="ECO:0008006" key="12">
    <source>
        <dbReference type="Google" id="ProtNLM"/>
    </source>
</evidence>
<feature type="compositionally biased region" description="Polar residues" evidence="6">
    <location>
        <begin position="562"/>
        <end position="583"/>
    </location>
</feature>